<proteinExistence type="predicted"/>
<organism evidence="1 2">
    <name type="scientific">Streptococcus oralis</name>
    <dbReference type="NCBI Taxonomy" id="1303"/>
    <lineage>
        <taxon>Bacteria</taxon>
        <taxon>Bacillati</taxon>
        <taxon>Bacillota</taxon>
        <taxon>Bacilli</taxon>
        <taxon>Lactobacillales</taxon>
        <taxon>Streptococcaceae</taxon>
        <taxon>Streptococcus</taxon>
    </lineage>
</organism>
<protein>
    <submittedName>
        <fullName evidence="1">Uncharacterized protein</fullName>
    </submittedName>
</protein>
<evidence type="ECO:0000313" key="1">
    <source>
        <dbReference type="EMBL" id="KEQ49473.1"/>
    </source>
</evidence>
<dbReference type="Proteomes" id="UP000028098">
    <property type="component" value="Unassembled WGS sequence"/>
</dbReference>
<evidence type="ECO:0000313" key="2">
    <source>
        <dbReference type="Proteomes" id="UP000028098"/>
    </source>
</evidence>
<comment type="caution">
    <text evidence="1">The sequence shown here is derived from an EMBL/GenBank/DDBJ whole genome shotgun (WGS) entry which is preliminary data.</text>
</comment>
<reference evidence="1 2" key="1">
    <citation type="submission" date="2014-05" db="EMBL/GenBank/DDBJ databases">
        <authorList>
            <person name="Daugherty S.C."/>
            <person name="Tallon L.J."/>
            <person name="Sadzewicz L."/>
            <person name="Kilian M."/>
            <person name="Tettelin H."/>
        </authorList>
    </citation>
    <scope>NUCLEOTIDE SEQUENCE [LARGE SCALE GENOMIC DNA]</scope>
    <source>
        <strain evidence="1 2">SK143</strain>
    </source>
</reference>
<sequence length="51" mass="5736">MVSVGTSACTNCGKFETLGSNFSHESPKDFADVRHHFRKVLKETLLKKLCH</sequence>
<dbReference type="EMBL" id="JPGB01000006">
    <property type="protein sequence ID" value="KEQ49473.1"/>
    <property type="molecule type" value="Genomic_DNA"/>
</dbReference>
<dbReference type="AlphaFoldDB" id="A0A081R2Q0"/>
<accession>A0A081R2Q0</accession>
<name>A0A081R2Q0_STROR</name>
<gene>
    <name evidence="1" type="ORF">SK143_1415</name>
</gene>